<dbReference type="PANTHER" id="PTHR46796">
    <property type="entry name" value="HTH-TYPE TRANSCRIPTIONAL ACTIVATOR RHAS-RELATED"/>
    <property type="match status" value="1"/>
</dbReference>
<keyword evidence="2" id="KW-0238">DNA-binding</keyword>
<dbReference type="PROSITE" id="PS00041">
    <property type="entry name" value="HTH_ARAC_FAMILY_1"/>
    <property type="match status" value="1"/>
</dbReference>
<dbReference type="GO" id="GO:0043565">
    <property type="term" value="F:sequence-specific DNA binding"/>
    <property type="evidence" value="ECO:0007669"/>
    <property type="project" value="InterPro"/>
</dbReference>
<evidence type="ECO:0000256" key="3">
    <source>
        <dbReference type="ARBA" id="ARBA00023163"/>
    </source>
</evidence>
<dbReference type="RefSeq" id="WP_086745717.1">
    <property type="nucleotide sequence ID" value="NZ_MWPV01000007.1"/>
</dbReference>
<accession>A0A2D0A0Z2</accession>
<reference evidence="5 6" key="1">
    <citation type="submission" date="2017-02" db="EMBL/GenBank/DDBJ databases">
        <title>Pseudoalteromonas ulvae TC14 Genome.</title>
        <authorList>
            <person name="Molmeret M."/>
        </authorList>
    </citation>
    <scope>NUCLEOTIDE SEQUENCE [LARGE SCALE GENOMIC DNA]</scope>
    <source>
        <strain evidence="5">TC14</strain>
    </source>
</reference>
<gene>
    <name evidence="5" type="ORF">B1199_19010</name>
</gene>
<dbReference type="PANTHER" id="PTHR46796:SF6">
    <property type="entry name" value="ARAC SUBFAMILY"/>
    <property type="match status" value="1"/>
</dbReference>
<dbReference type="InterPro" id="IPR009057">
    <property type="entry name" value="Homeodomain-like_sf"/>
</dbReference>
<dbReference type="EMBL" id="MWPV01000007">
    <property type="protein sequence ID" value="OUL56203.1"/>
    <property type="molecule type" value="Genomic_DNA"/>
</dbReference>
<keyword evidence="6" id="KW-1185">Reference proteome</keyword>
<dbReference type="InterPro" id="IPR020449">
    <property type="entry name" value="Tscrpt_reg_AraC-type_HTH"/>
</dbReference>
<feature type="domain" description="HTH araC/xylS-type" evidence="4">
    <location>
        <begin position="199"/>
        <end position="296"/>
    </location>
</feature>
<dbReference type="GO" id="GO:0003700">
    <property type="term" value="F:DNA-binding transcription factor activity"/>
    <property type="evidence" value="ECO:0007669"/>
    <property type="project" value="InterPro"/>
</dbReference>
<dbReference type="OrthoDB" id="9783876at2"/>
<organism evidence="5 6">
    <name type="scientific">Pseudoalteromonas ulvae</name>
    <dbReference type="NCBI Taxonomy" id="107327"/>
    <lineage>
        <taxon>Bacteria</taxon>
        <taxon>Pseudomonadati</taxon>
        <taxon>Pseudomonadota</taxon>
        <taxon>Gammaproteobacteria</taxon>
        <taxon>Alteromonadales</taxon>
        <taxon>Pseudoalteromonadaceae</taxon>
        <taxon>Pseudoalteromonas</taxon>
    </lineage>
</organism>
<protein>
    <submittedName>
        <fullName evidence="5">AraC family transcriptional regulator</fullName>
    </submittedName>
</protein>
<dbReference type="Pfam" id="PF12833">
    <property type="entry name" value="HTH_18"/>
    <property type="match status" value="1"/>
</dbReference>
<dbReference type="InterPro" id="IPR018060">
    <property type="entry name" value="HTH_AraC"/>
</dbReference>
<evidence type="ECO:0000256" key="1">
    <source>
        <dbReference type="ARBA" id="ARBA00023015"/>
    </source>
</evidence>
<keyword evidence="3" id="KW-0804">Transcription</keyword>
<comment type="caution">
    <text evidence="5">The sequence shown here is derived from an EMBL/GenBank/DDBJ whole genome shotgun (WGS) entry which is preliminary data.</text>
</comment>
<dbReference type="Pfam" id="PF06719">
    <property type="entry name" value="AraC_N"/>
    <property type="match status" value="1"/>
</dbReference>
<evidence type="ECO:0000313" key="5">
    <source>
        <dbReference type="EMBL" id="OUL56203.1"/>
    </source>
</evidence>
<dbReference type="PRINTS" id="PR00032">
    <property type="entry name" value="HTHARAC"/>
</dbReference>
<dbReference type="Gene3D" id="1.10.10.60">
    <property type="entry name" value="Homeodomain-like"/>
    <property type="match status" value="1"/>
</dbReference>
<dbReference type="InterPro" id="IPR009594">
    <property type="entry name" value="Tscrpt_reg_HTH_AraC_N"/>
</dbReference>
<dbReference type="AlphaFoldDB" id="A0A2D0A0Z2"/>
<evidence type="ECO:0000259" key="4">
    <source>
        <dbReference type="PROSITE" id="PS01124"/>
    </source>
</evidence>
<dbReference type="Proteomes" id="UP000194841">
    <property type="component" value="Unassembled WGS sequence"/>
</dbReference>
<dbReference type="SUPFAM" id="SSF46689">
    <property type="entry name" value="Homeodomain-like"/>
    <property type="match status" value="2"/>
</dbReference>
<proteinExistence type="predicted"/>
<dbReference type="SMART" id="SM00342">
    <property type="entry name" value="HTH_ARAC"/>
    <property type="match status" value="1"/>
</dbReference>
<evidence type="ECO:0000313" key="6">
    <source>
        <dbReference type="Proteomes" id="UP000194841"/>
    </source>
</evidence>
<sequence length="300" mass="34099">MHILTDDSHFYNKKIKSLVDNCTVFNADDVQLCIYDTYEAAKAVPFHAEQLMLCAMTQGEKVMHHHSLPTGQRFLPGQSFIIAQGEQVAIDFPTASWQQPTSCLTIEIDSKKIQQVVDKIAFEQAPDLKQVSATMQLDNSSATQALYHRLSQVFIEEPSDRSVLIDLGITELIVRLLRFNSSQMLLRHAKQDPTGSSLHAVVQFIEHNLMHPIEIEQLCKVACMGRSRLYAMFKLYLHCTPQAYLLQQRLQFAAQKIKQGLSITQACFDSGFNDPSHFSRRFKAMFGQSPKQFQQAFKQA</sequence>
<name>A0A2D0A0Z2_PSEDV</name>
<keyword evidence="1" id="KW-0805">Transcription regulation</keyword>
<dbReference type="InterPro" id="IPR050204">
    <property type="entry name" value="AraC_XylS_family_regulators"/>
</dbReference>
<dbReference type="PROSITE" id="PS01124">
    <property type="entry name" value="HTH_ARAC_FAMILY_2"/>
    <property type="match status" value="1"/>
</dbReference>
<dbReference type="InterPro" id="IPR018062">
    <property type="entry name" value="HTH_AraC-typ_CS"/>
</dbReference>
<evidence type="ECO:0000256" key="2">
    <source>
        <dbReference type="ARBA" id="ARBA00023125"/>
    </source>
</evidence>